<comment type="caution">
    <text evidence="2">The sequence shown here is derived from an EMBL/GenBank/DDBJ whole genome shotgun (WGS) entry which is preliminary data.</text>
</comment>
<dbReference type="InterPro" id="IPR013766">
    <property type="entry name" value="Thioredoxin_domain"/>
</dbReference>
<dbReference type="Proteomes" id="UP000274907">
    <property type="component" value="Unassembled WGS sequence"/>
</dbReference>
<dbReference type="InterPro" id="IPR036249">
    <property type="entry name" value="Thioredoxin-like_sf"/>
</dbReference>
<protein>
    <submittedName>
        <fullName evidence="2">Thioredoxin</fullName>
    </submittedName>
</protein>
<sequence>MTITPLTHATYNEFTARPGLVLANFWSTSCGPCLRFRRSYQAAAREIPEAAFGEAEVEIQQLLVRDLEISTIPTLLIHRDGELVYRDPTPRPESGTFSTIPGAPRFLDVMYRQEEFISFVRTL</sequence>
<dbReference type="OrthoDB" id="9790390at2"/>
<evidence type="ECO:0000313" key="2">
    <source>
        <dbReference type="EMBL" id="RSZ63425.1"/>
    </source>
</evidence>
<dbReference type="RefSeq" id="WP_126120627.1">
    <property type="nucleotide sequence ID" value="NZ_RXHJ01000007.1"/>
</dbReference>
<dbReference type="AlphaFoldDB" id="A0A430HY97"/>
<accession>A0A430HY97</accession>
<feature type="domain" description="Thioredoxin" evidence="1">
    <location>
        <begin position="4"/>
        <end position="84"/>
    </location>
</feature>
<evidence type="ECO:0000259" key="1">
    <source>
        <dbReference type="Pfam" id="PF00085"/>
    </source>
</evidence>
<dbReference type="Gene3D" id="3.40.30.10">
    <property type="entry name" value="Glutaredoxin"/>
    <property type="match status" value="1"/>
</dbReference>
<evidence type="ECO:0000313" key="3">
    <source>
        <dbReference type="Proteomes" id="UP000274907"/>
    </source>
</evidence>
<proteinExistence type="predicted"/>
<gene>
    <name evidence="2" type="ORF">EAH68_07050</name>
</gene>
<organism evidence="2 3">
    <name type="scientific">Corynebacterium hylobatis</name>
    <dbReference type="NCBI Taxonomy" id="1859290"/>
    <lineage>
        <taxon>Bacteria</taxon>
        <taxon>Bacillati</taxon>
        <taxon>Actinomycetota</taxon>
        <taxon>Actinomycetes</taxon>
        <taxon>Mycobacteriales</taxon>
        <taxon>Corynebacteriaceae</taxon>
        <taxon>Corynebacterium</taxon>
    </lineage>
</organism>
<keyword evidence="3" id="KW-1185">Reference proteome</keyword>
<dbReference type="EMBL" id="RXHJ01000007">
    <property type="protein sequence ID" value="RSZ63425.1"/>
    <property type="molecule type" value="Genomic_DNA"/>
</dbReference>
<dbReference type="CDD" id="cd02947">
    <property type="entry name" value="TRX_family"/>
    <property type="match status" value="1"/>
</dbReference>
<reference evidence="2 3" key="1">
    <citation type="submission" date="2018-12" db="EMBL/GenBank/DDBJ databases">
        <title>YIM 101343 draft genome.</title>
        <authorList>
            <person name="Chen X."/>
        </authorList>
    </citation>
    <scope>NUCLEOTIDE SEQUENCE [LARGE SCALE GENOMIC DNA]</scope>
    <source>
        <strain evidence="2 3">YIM 101343</strain>
    </source>
</reference>
<dbReference type="Pfam" id="PF00085">
    <property type="entry name" value="Thioredoxin"/>
    <property type="match status" value="1"/>
</dbReference>
<dbReference type="SUPFAM" id="SSF52833">
    <property type="entry name" value="Thioredoxin-like"/>
    <property type="match status" value="1"/>
</dbReference>
<name>A0A430HY97_9CORY</name>